<keyword evidence="1" id="KW-0472">Membrane</keyword>
<protein>
    <recommendedName>
        <fullName evidence="4">KAP-like P-loop domain-containing protein</fullName>
    </recommendedName>
</protein>
<feature type="transmembrane region" description="Helical" evidence="1">
    <location>
        <begin position="323"/>
        <end position="344"/>
    </location>
</feature>
<dbReference type="EMBL" id="SLWS01000008">
    <property type="protein sequence ID" value="TCO55138.1"/>
    <property type="molecule type" value="Genomic_DNA"/>
</dbReference>
<feature type="transmembrane region" description="Helical" evidence="1">
    <location>
        <begin position="375"/>
        <end position="402"/>
    </location>
</feature>
<dbReference type="SUPFAM" id="SSF52540">
    <property type="entry name" value="P-loop containing nucleoside triphosphate hydrolases"/>
    <property type="match status" value="1"/>
</dbReference>
<feature type="transmembrane region" description="Helical" evidence="1">
    <location>
        <begin position="120"/>
        <end position="141"/>
    </location>
</feature>
<keyword evidence="1" id="KW-1133">Transmembrane helix</keyword>
<evidence type="ECO:0000313" key="3">
    <source>
        <dbReference type="Proteomes" id="UP000295680"/>
    </source>
</evidence>
<sequence length="757" mass="83837">MSQPGFTPDDSGRKAARHALDLVLTEALSRRDILDALAARRIPVDAARLAVAENRTVQARFREEQERLDTLRLSPDDVYVEVDAGSPMTPGEILWLGAIFMFGVGYLSLVRWAWSAMPFVLQAFVVVGFLPVLGLSVLWAVDGMPSVRAWLGLDPERASPGSQRQYMLAVVVLPELWQFINDHREPLYSTTLTASPGPALYAEQDDAEIIVTGAGRHLQRILSRSESGAVALAGHRGSGKTTAIRSVSRGLLSDPATGRPPLAIQSSAPARYDARDFVLHLHALLCNAILARINPRYADNVPDGRERQTLARRRASWRWIRRVLILCVLLAGIVAAGSLVWHIGPLSFFARLRLLVESVVTGFPVWSLPLSEVGLLLGCVATVGYAVVVAVDVVLVALGGLFRLVRRLVPPREDLVLLTGLAERQLDRIRFLQTFTTGWSGKVSTPLSGEAARTWSTQRAEQRPTYPEVVEEFRRFAAHTATQLKSLGLNDRLVIAIDEVDKIGEPEKAHEFVNDIKGIFGVPGCLFLVSVSDDALSTFERRGIAVRDAFDSAFSEMVHVEYFTLDESRTWINRRVRNVPEQFSHLCHCLSGGLPRDLRRHTIEMLDITTDVYHPNLATVTKLLVRRELDRKAHAFAGTARTLDDTPELSDLMAELVSVRQTAEPPELVQLATRLTNIQKNNETHPINPLRRQSGCFILFCATILETFDDNLTEPDMPGTEVLAQARQQMAIDSQLAWRLLTKFRAGAGLSQPTPAD</sequence>
<name>A0A4R2JE90_9PSEU</name>
<keyword evidence="3" id="KW-1185">Reference proteome</keyword>
<dbReference type="Proteomes" id="UP000295680">
    <property type="component" value="Unassembled WGS sequence"/>
</dbReference>
<dbReference type="InterPro" id="IPR027417">
    <property type="entry name" value="P-loop_NTPase"/>
</dbReference>
<dbReference type="OrthoDB" id="5150226at2"/>
<feature type="transmembrane region" description="Helical" evidence="1">
    <location>
        <begin position="93"/>
        <end position="114"/>
    </location>
</feature>
<gene>
    <name evidence="2" type="ORF">EV192_108426</name>
</gene>
<keyword evidence="1" id="KW-0812">Transmembrane</keyword>
<accession>A0A4R2JE90</accession>
<evidence type="ECO:0000256" key="1">
    <source>
        <dbReference type="SAM" id="Phobius"/>
    </source>
</evidence>
<dbReference type="AlphaFoldDB" id="A0A4R2JE90"/>
<evidence type="ECO:0000313" key="2">
    <source>
        <dbReference type="EMBL" id="TCO55138.1"/>
    </source>
</evidence>
<organism evidence="2 3">
    <name type="scientific">Actinocrispum wychmicini</name>
    <dbReference type="NCBI Taxonomy" id="1213861"/>
    <lineage>
        <taxon>Bacteria</taxon>
        <taxon>Bacillati</taxon>
        <taxon>Actinomycetota</taxon>
        <taxon>Actinomycetes</taxon>
        <taxon>Pseudonocardiales</taxon>
        <taxon>Pseudonocardiaceae</taxon>
        <taxon>Actinocrispum</taxon>
    </lineage>
</organism>
<proteinExistence type="predicted"/>
<evidence type="ECO:0008006" key="4">
    <source>
        <dbReference type="Google" id="ProtNLM"/>
    </source>
</evidence>
<reference evidence="2 3" key="1">
    <citation type="submission" date="2019-03" db="EMBL/GenBank/DDBJ databases">
        <title>Genomic Encyclopedia of Type Strains, Phase IV (KMG-IV): sequencing the most valuable type-strain genomes for metagenomic binning, comparative biology and taxonomic classification.</title>
        <authorList>
            <person name="Goeker M."/>
        </authorList>
    </citation>
    <scope>NUCLEOTIDE SEQUENCE [LARGE SCALE GENOMIC DNA]</scope>
    <source>
        <strain evidence="2 3">DSM 45934</strain>
    </source>
</reference>
<comment type="caution">
    <text evidence="2">The sequence shown here is derived from an EMBL/GenBank/DDBJ whole genome shotgun (WGS) entry which is preliminary data.</text>
</comment>
<dbReference type="RefSeq" id="WP_132122890.1">
    <property type="nucleotide sequence ID" value="NZ_SLWS01000008.1"/>
</dbReference>